<keyword evidence="4" id="KW-1185">Reference proteome</keyword>
<dbReference type="Proteomes" id="UP001595593">
    <property type="component" value="Unassembled WGS sequence"/>
</dbReference>
<gene>
    <name evidence="3" type="ORF">ACFOD4_18455</name>
</gene>
<dbReference type="RefSeq" id="WP_379598761.1">
    <property type="nucleotide sequence ID" value="NZ_JBHRTN010000018.1"/>
</dbReference>
<feature type="region of interest" description="Disordered" evidence="1">
    <location>
        <begin position="480"/>
        <end position="515"/>
    </location>
</feature>
<evidence type="ECO:0000256" key="1">
    <source>
        <dbReference type="SAM" id="MobiDB-lite"/>
    </source>
</evidence>
<dbReference type="Gene3D" id="3.20.70.20">
    <property type="match status" value="1"/>
</dbReference>
<proteinExistence type="predicted"/>
<reference evidence="4" key="1">
    <citation type="journal article" date="2019" name="Int. J. Syst. Evol. Microbiol.">
        <title>The Global Catalogue of Microorganisms (GCM) 10K type strain sequencing project: providing services to taxonomists for standard genome sequencing and annotation.</title>
        <authorList>
            <consortium name="The Broad Institute Genomics Platform"/>
            <consortium name="The Broad Institute Genome Sequencing Center for Infectious Disease"/>
            <person name="Wu L."/>
            <person name="Ma J."/>
        </authorList>
    </citation>
    <scope>NUCLEOTIDE SEQUENCE [LARGE SCALE GENOMIC DNA]</scope>
    <source>
        <strain evidence="4">KCTC 52094</strain>
    </source>
</reference>
<feature type="domain" description="Ribonucleotide reductase large subunit C-terminal" evidence="2">
    <location>
        <begin position="127"/>
        <end position="220"/>
    </location>
</feature>
<evidence type="ECO:0000259" key="2">
    <source>
        <dbReference type="Pfam" id="PF02867"/>
    </source>
</evidence>
<sequence>MANRTGTSWPTPSWRDTPWGGMALRRVRAAPEPDAAPRAVALPAAWDEEAGAALAALATGMGPVVLPILAQGWIARLVRRGTELRLLDSGRADTLALALHGLVASRRGCPGATTWRGEARAEPRFVLNLPAFLDETGGFDSAAYAKAVGVAVESLDILSGGKATRLRVGFADLAGLLAALGLAYDSVAARDVATCLAALTRGAAEAASSRIADRLGAREPAALLWPSPPAQCAVPGLAAAARRALDLAGASHGLRHQGCFALTHADAAEQLLGAETGGIAPAQGPVRYEHDETGAVTERPTRAALRAMALHGAGAAALLAPVPAAARSAMEAAVSPFLHAASPAPLATPQPARPLPPPRPAAAPSQIWRVVVGGHRVTLRATEAADGGLAEIALLSGRGVADALVQAVNIGLGRGVPLSDYVAAFAYGRHGPAAGMVEGDSAILCATSVLDWAFRRLAIAYGGEAEARALWPDPALEDCLTEQAPAPGDRGPMLPLPLPQQPSPAARRRSFRLVS</sequence>
<evidence type="ECO:0000313" key="4">
    <source>
        <dbReference type="Proteomes" id="UP001595593"/>
    </source>
</evidence>
<comment type="caution">
    <text evidence="3">The sequence shown here is derived from an EMBL/GenBank/DDBJ whole genome shotgun (WGS) entry which is preliminary data.</text>
</comment>
<protein>
    <recommendedName>
        <fullName evidence="2">Ribonucleotide reductase large subunit C-terminal domain-containing protein</fullName>
    </recommendedName>
</protein>
<feature type="compositionally biased region" description="Basic residues" evidence="1">
    <location>
        <begin position="506"/>
        <end position="515"/>
    </location>
</feature>
<dbReference type="EMBL" id="JBHRTN010000018">
    <property type="protein sequence ID" value="MFC3127054.1"/>
    <property type="molecule type" value="Genomic_DNA"/>
</dbReference>
<dbReference type="Pfam" id="PF02867">
    <property type="entry name" value="Ribonuc_red_lgC"/>
    <property type="match status" value="1"/>
</dbReference>
<dbReference type="InterPro" id="IPR000788">
    <property type="entry name" value="RNR_lg_C"/>
</dbReference>
<name>A0ABV7G2X3_9PROT</name>
<organism evidence="3 4">
    <name type="scientific">Teichococcus globiformis</name>
    <dbReference type="NCBI Taxonomy" id="2307229"/>
    <lineage>
        <taxon>Bacteria</taxon>
        <taxon>Pseudomonadati</taxon>
        <taxon>Pseudomonadota</taxon>
        <taxon>Alphaproteobacteria</taxon>
        <taxon>Acetobacterales</taxon>
        <taxon>Roseomonadaceae</taxon>
        <taxon>Roseomonas</taxon>
    </lineage>
</organism>
<evidence type="ECO:0000313" key="3">
    <source>
        <dbReference type="EMBL" id="MFC3127054.1"/>
    </source>
</evidence>
<accession>A0ABV7G2X3</accession>
<dbReference type="SUPFAM" id="SSF51998">
    <property type="entry name" value="PFL-like glycyl radical enzymes"/>
    <property type="match status" value="1"/>
</dbReference>